<accession>A0ABV2KRZ6</accession>
<dbReference type="EMBL" id="JBEPMN010000016">
    <property type="protein sequence ID" value="MET3662869.1"/>
    <property type="molecule type" value="Genomic_DNA"/>
</dbReference>
<gene>
    <name evidence="1" type="ORF">ABID44_003220</name>
</gene>
<evidence type="ECO:0000313" key="1">
    <source>
        <dbReference type="EMBL" id="MET3662869.1"/>
    </source>
</evidence>
<name>A0ABV2KRZ6_9HYPH</name>
<proteinExistence type="predicted"/>
<protein>
    <submittedName>
        <fullName evidence="1">Uncharacterized protein</fullName>
    </submittedName>
</protein>
<reference evidence="1 2" key="1">
    <citation type="submission" date="2024-06" db="EMBL/GenBank/DDBJ databases">
        <title>Genomic Encyclopedia of Type Strains, Phase IV (KMG-IV): sequencing the most valuable type-strain genomes for metagenomic binning, comparative biology and taxonomic classification.</title>
        <authorList>
            <person name="Goeker M."/>
        </authorList>
    </citation>
    <scope>NUCLEOTIDE SEQUENCE [LARGE SCALE GENOMIC DNA]</scope>
    <source>
        <strain evidence="1 2">DSM 19730</strain>
    </source>
</reference>
<evidence type="ECO:0000313" key="2">
    <source>
        <dbReference type="Proteomes" id="UP001549143"/>
    </source>
</evidence>
<comment type="caution">
    <text evidence="1">The sequence shown here is derived from an EMBL/GenBank/DDBJ whole genome shotgun (WGS) entry which is preliminary data.</text>
</comment>
<dbReference type="Proteomes" id="UP001549143">
    <property type="component" value="Unassembled WGS sequence"/>
</dbReference>
<organism evidence="1 2">
    <name type="scientific">Aquamicrobium ahrensii</name>
    <dbReference type="NCBI Taxonomy" id="469551"/>
    <lineage>
        <taxon>Bacteria</taxon>
        <taxon>Pseudomonadati</taxon>
        <taxon>Pseudomonadota</taxon>
        <taxon>Alphaproteobacteria</taxon>
        <taxon>Hyphomicrobiales</taxon>
        <taxon>Phyllobacteriaceae</taxon>
        <taxon>Aquamicrobium</taxon>
    </lineage>
</organism>
<keyword evidence="2" id="KW-1185">Reference proteome</keyword>
<sequence>MFFGPFKDIVPPSVLAGLLVWSGVNYLLIGPTIGGRIVLADYLPACTANVQAMAEQARDQELASLSLPSIDYQAEHALRQAEGLLNSPFMGWAAGASQGMADAFGLDVHGSLGAARQQYEAGKRAAGAAYETAQERIRSATAARLASADDLCACIAQTAIEESRTDWAIFTGTLMFYTPAPVDAFEVKMGAVARSGTCESNEGASR</sequence>
<dbReference type="RefSeq" id="WP_354152707.1">
    <property type="nucleotide sequence ID" value="NZ_JBEPMN010000016.1"/>
</dbReference>